<dbReference type="EMBL" id="JABFAD010000010">
    <property type="protein sequence ID" value="MBA0810849.1"/>
    <property type="molecule type" value="Genomic_DNA"/>
</dbReference>
<organism evidence="1 2">
    <name type="scientific">Gossypium harknessii</name>
    <dbReference type="NCBI Taxonomy" id="34285"/>
    <lineage>
        <taxon>Eukaryota</taxon>
        <taxon>Viridiplantae</taxon>
        <taxon>Streptophyta</taxon>
        <taxon>Embryophyta</taxon>
        <taxon>Tracheophyta</taxon>
        <taxon>Spermatophyta</taxon>
        <taxon>Magnoliopsida</taxon>
        <taxon>eudicotyledons</taxon>
        <taxon>Gunneridae</taxon>
        <taxon>Pentapetalae</taxon>
        <taxon>rosids</taxon>
        <taxon>malvids</taxon>
        <taxon>Malvales</taxon>
        <taxon>Malvaceae</taxon>
        <taxon>Malvoideae</taxon>
        <taxon>Gossypium</taxon>
    </lineage>
</organism>
<dbReference type="Proteomes" id="UP000593560">
    <property type="component" value="Unassembled WGS sequence"/>
</dbReference>
<accession>A0A7J9HLY2</accession>
<evidence type="ECO:0000313" key="2">
    <source>
        <dbReference type="Proteomes" id="UP000593560"/>
    </source>
</evidence>
<gene>
    <name evidence="1" type="ORF">Gohar_002805</name>
</gene>
<proteinExistence type="predicted"/>
<reference evidence="1 2" key="1">
    <citation type="journal article" date="2019" name="Genome Biol. Evol.">
        <title>Insights into the evolution of the New World diploid cottons (Gossypium, subgenus Houzingenia) based on genome sequencing.</title>
        <authorList>
            <person name="Grover C.E."/>
            <person name="Arick M.A. 2nd"/>
            <person name="Thrash A."/>
            <person name="Conover J.L."/>
            <person name="Sanders W.S."/>
            <person name="Peterson D.G."/>
            <person name="Frelichowski J.E."/>
            <person name="Scheffler J.A."/>
            <person name="Scheffler B.E."/>
            <person name="Wendel J.F."/>
        </authorList>
    </citation>
    <scope>NUCLEOTIDE SEQUENCE [LARGE SCALE GENOMIC DNA]</scope>
    <source>
        <strain evidence="1">0</strain>
        <tissue evidence="1">Leaf</tissue>
    </source>
</reference>
<name>A0A7J9HLY2_9ROSI</name>
<protein>
    <submittedName>
        <fullName evidence="1">Uncharacterized protein</fullName>
    </submittedName>
</protein>
<sequence length="33" mass="4069">MLSCCRKACININFDRIWRRGHLFIQISWSRML</sequence>
<dbReference type="AlphaFoldDB" id="A0A7J9HLY2"/>
<comment type="caution">
    <text evidence="1">The sequence shown here is derived from an EMBL/GenBank/DDBJ whole genome shotgun (WGS) entry which is preliminary data.</text>
</comment>
<evidence type="ECO:0000313" key="1">
    <source>
        <dbReference type="EMBL" id="MBA0810849.1"/>
    </source>
</evidence>
<keyword evidence="2" id="KW-1185">Reference proteome</keyword>